<name>A0A9Q1LR59_9SOLA</name>
<dbReference type="InterPro" id="IPR013083">
    <property type="entry name" value="Znf_RING/FYVE/PHD"/>
</dbReference>
<feature type="chain" id="PRO_5040427338" description="PHD-type domain-containing protein" evidence="8">
    <location>
        <begin position="25"/>
        <end position="823"/>
    </location>
</feature>
<dbReference type="SMART" id="SM00249">
    <property type="entry name" value="PHD"/>
    <property type="match status" value="1"/>
</dbReference>
<evidence type="ECO:0000256" key="3">
    <source>
        <dbReference type="ARBA" id="ARBA00022833"/>
    </source>
</evidence>
<evidence type="ECO:0000256" key="7">
    <source>
        <dbReference type="SAM" id="MobiDB-lite"/>
    </source>
</evidence>
<proteinExistence type="inferred from homology"/>
<dbReference type="OrthoDB" id="10255543at2759"/>
<protein>
    <recommendedName>
        <fullName evidence="9">PHD-type domain-containing protein</fullName>
    </recommendedName>
</protein>
<dbReference type="SMART" id="SM00328">
    <property type="entry name" value="BPI1"/>
    <property type="match status" value="1"/>
</dbReference>
<dbReference type="GO" id="GO:0008289">
    <property type="term" value="F:lipid binding"/>
    <property type="evidence" value="ECO:0007669"/>
    <property type="project" value="InterPro"/>
</dbReference>
<feature type="domain" description="PHD-type" evidence="9">
    <location>
        <begin position="696"/>
        <end position="748"/>
    </location>
</feature>
<feature type="compositionally biased region" description="Low complexity" evidence="7">
    <location>
        <begin position="499"/>
        <end position="515"/>
    </location>
</feature>
<organism evidence="10 11">
    <name type="scientific">Anisodus acutangulus</name>
    <dbReference type="NCBI Taxonomy" id="402998"/>
    <lineage>
        <taxon>Eukaryota</taxon>
        <taxon>Viridiplantae</taxon>
        <taxon>Streptophyta</taxon>
        <taxon>Embryophyta</taxon>
        <taxon>Tracheophyta</taxon>
        <taxon>Spermatophyta</taxon>
        <taxon>Magnoliopsida</taxon>
        <taxon>eudicotyledons</taxon>
        <taxon>Gunneridae</taxon>
        <taxon>Pentapetalae</taxon>
        <taxon>asterids</taxon>
        <taxon>lamiids</taxon>
        <taxon>Solanales</taxon>
        <taxon>Solanaceae</taxon>
        <taxon>Solanoideae</taxon>
        <taxon>Hyoscyameae</taxon>
        <taxon>Anisodus</taxon>
    </lineage>
</organism>
<dbReference type="Pfam" id="PF02886">
    <property type="entry name" value="LBP_BPI_CETP_C"/>
    <property type="match status" value="1"/>
</dbReference>
<dbReference type="InterPro" id="IPR011011">
    <property type="entry name" value="Znf_FYVE_PHD"/>
</dbReference>
<evidence type="ECO:0000313" key="11">
    <source>
        <dbReference type="Proteomes" id="UP001152561"/>
    </source>
</evidence>
<keyword evidence="8" id="KW-0732">Signal</keyword>
<evidence type="ECO:0000259" key="9">
    <source>
        <dbReference type="PROSITE" id="PS50016"/>
    </source>
</evidence>
<keyword evidence="2 6" id="KW-0863">Zinc-finger</keyword>
<dbReference type="InterPro" id="IPR019786">
    <property type="entry name" value="Zinc_finger_PHD-type_CS"/>
</dbReference>
<evidence type="ECO:0000256" key="8">
    <source>
        <dbReference type="SAM" id="SignalP"/>
    </source>
</evidence>
<reference evidence="11" key="1">
    <citation type="journal article" date="2023" name="Proc. Natl. Acad. Sci. U.S.A.">
        <title>Genomic and structural basis for evolution of tropane alkaloid biosynthesis.</title>
        <authorList>
            <person name="Wanga Y.-J."/>
            <person name="Taina T."/>
            <person name="Yua J.-Y."/>
            <person name="Lia J."/>
            <person name="Xua B."/>
            <person name="Chenc J."/>
            <person name="D'Auriad J.C."/>
            <person name="Huanga J.-P."/>
            <person name="Huanga S.-X."/>
        </authorList>
    </citation>
    <scope>NUCLEOTIDE SEQUENCE [LARGE SCALE GENOMIC DNA]</scope>
    <source>
        <strain evidence="11">cv. KIB-2019</strain>
    </source>
</reference>
<dbReference type="Gene3D" id="3.30.40.10">
    <property type="entry name" value="Zinc/RING finger domain, C3HC4 (zinc finger)"/>
    <property type="match status" value="1"/>
</dbReference>
<comment type="similarity">
    <text evidence="5">Belongs to the BPI/LBP/Plunc superfamily. BPI/LBP (TC 1.C.40) family.</text>
</comment>
<dbReference type="InterPro" id="IPR045897">
    <property type="entry name" value="BPI/LBP_pln"/>
</dbReference>
<dbReference type="Pfam" id="PF01273">
    <property type="entry name" value="LBP_BPI_CETP"/>
    <property type="match status" value="1"/>
</dbReference>
<dbReference type="InterPro" id="IPR017943">
    <property type="entry name" value="Bactericidal_perm-incr_a/b_dom"/>
</dbReference>
<dbReference type="InterPro" id="IPR019787">
    <property type="entry name" value="Znf_PHD-finger"/>
</dbReference>
<dbReference type="PROSITE" id="PS50016">
    <property type="entry name" value="ZF_PHD_2"/>
    <property type="match status" value="1"/>
</dbReference>
<evidence type="ECO:0000256" key="6">
    <source>
        <dbReference type="PROSITE-ProRule" id="PRU00146"/>
    </source>
</evidence>
<dbReference type="Proteomes" id="UP001152561">
    <property type="component" value="Unassembled WGS sequence"/>
</dbReference>
<dbReference type="CDD" id="cd15489">
    <property type="entry name" value="PHD_SF"/>
    <property type="match status" value="1"/>
</dbReference>
<evidence type="ECO:0000256" key="1">
    <source>
        <dbReference type="ARBA" id="ARBA00022723"/>
    </source>
</evidence>
<accession>A0A9Q1LR59</accession>
<dbReference type="InterPro" id="IPR001965">
    <property type="entry name" value="Znf_PHD"/>
</dbReference>
<dbReference type="GO" id="GO:0008270">
    <property type="term" value="F:zinc ion binding"/>
    <property type="evidence" value="ECO:0007669"/>
    <property type="project" value="UniProtKB-KW"/>
</dbReference>
<dbReference type="Gene3D" id="3.15.20.10">
    <property type="entry name" value="Bactericidal permeability-increasing protein, domain 2"/>
    <property type="match status" value="1"/>
</dbReference>
<dbReference type="FunFam" id="3.15.10.10:FF:000001">
    <property type="entry name" value="phospholipid transfer protein-like"/>
    <property type="match status" value="1"/>
</dbReference>
<dbReference type="PANTHER" id="PTHR46801">
    <property type="entry name" value="OS06G0309200 PROTEIN"/>
    <property type="match status" value="1"/>
</dbReference>
<dbReference type="CDD" id="cd00025">
    <property type="entry name" value="BPI1"/>
    <property type="match status" value="1"/>
</dbReference>
<sequence length="823" mass="89894">MAGSFLSFFFLLYLLIFSSTYVKSNEEGYISVAISNKGLNFVKQFLVEIAETSLVPLDLPKIKKSKHIPIIGTVHMVLSNITINNIHVISSTVKTGDTGIVFSVSGAYANMTMNWEYEYSNWWLPVPITDNGDASIQVEGMDVGISFNLTNHQGSLMLSPLDCGCSVKDISIKLDGGASWLYQGLFDAFEGRLTSAVEIAISKKLREGIVKLDSLLQSLPKEIPIRNIAVLNVTFVGDPQFRDSSLILSINGLISAKDAYAAPPYHHLEHLLASLAHLFASDSLKDPASMLTISVHEKVLLSASSVYYDANKMHWIVDKVPEQSLLNTAGWRFIIPQLYRQYPNDDMNLNVSIYSPPHLKIKEYQIGLTVHADVVLNVLNSGEVTPVACFSTAVGGSASPWISNNNLGGSIGLDEFSLSLKWSKIGNLHVNLVRVLMSTALRTVILPYINLKLSRGYPLPTFHGYMLQNAEILCSDSWIKGTQLPANKMEKAQEFSLPSASYSSQQSQTAGGTATESHNASHIKMFPQQSHAVNSSGSFRPVSPMGRGIPVSSASLPYQLPTSEVRPLITGGVVSGNLVRDSSSVAPPRVGRPHFQMDGRPSGSSQSLQVQELQLGRCYLHQFQQLDLGQITRPFIMQSTSGNSPSTYPNLQGTSFIQAPPPSSTHSEIGKTVLKFLQPLERPAWTVPSRDYMNKALTCQMCKSTINEVDNVLVCDACENGHHLKCLQITNQKSVPRGEWNCGKCLSITNGKPLPPKYGRVMWNINSSKMPTIAAAIQSSPDRKAFGPNKKVAQSKIMGNGNVALQNSTTNGMANNLNQLHLG</sequence>
<dbReference type="PANTHER" id="PTHR46801:SF2">
    <property type="entry name" value="LIPOPOLYSACCHARIDE-BINDING PROTEIN"/>
    <property type="match status" value="1"/>
</dbReference>
<evidence type="ECO:0000256" key="2">
    <source>
        <dbReference type="ARBA" id="ARBA00022771"/>
    </source>
</evidence>
<keyword evidence="1" id="KW-0479">Metal-binding</keyword>
<evidence type="ECO:0000313" key="10">
    <source>
        <dbReference type="EMBL" id="KAJ8542866.1"/>
    </source>
</evidence>
<dbReference type="Pfam" id="PF00628">
    <property type="entry name" value="PHD"/>
    <property type="match status" value="1"/>
</dbReference>
<keyword evidence="11" id="KW-1185">Reference proteome</keyword>
<evidence type="ECO:0000256" key="5">
    <source>
        <dbReference type="ARBA" id="ARBA00060933"/>
    </source>
</evidence>
<dbReference type="SMART" id="SM00329">
    <property type="entry name" value="BPI2"/>
    <property type="match status" value="1"/>
</dbReference>
<dbReference type="PROSITE" id="PS01359">
    <property type="entry name" value="ZF_PHD_1"/>
    <property type="match status" value="1"/>
</dbReference>
<dbReference type="InterPro" id="IPR017942">
    <property type="entry name" value="Lipid-bd_serum_glycop_N"/>
</dbReference>
<dbReference type="AlphaFoldDB" id="A0A9Q1LR59"/>
<keyword evidence="4" id="KW-0325">Glycoprotein</keyword>
<dbReference type="EMBL" id="JAJAGQ010000014">
    <property type="protein sequence ID" value="KAJ8542866.1"/>
    <property type="molecule type" value="Genomic_DNA"/>
</dbReference>
<keyword evidence="3" id="KW-0862">Zinc</keyword>
<dbReference type="InterPro" id="IPR001124">
    <property type="entry name" value="Lipid-bd_serum_glycop_C"/>
</dbReference>
<evidence type="ECO:0000256" key="4">
    <source>
        <dbReference type="ARBA" id="ARBA00023180"/>
    </source>
</evidence>
<feature type="region of interest" description="Disordered" evidence="7">
    <location>
        <begin position="497"/>
        <end position="519"/>
    </location>
</feature>
<dbReference type="SUPFAM" id="SSF55394">
    <property type="entry name" value="Bactericidal permeability-increasing protein, BPI"/>
    <property type="match status" value="2"/>
</dbReference>
<feature type="signal peptide" evidence="8">
    <location>
        <begin position="1"/>
        <end position="24"/>
    </location>
</feature>
<gene>
    <name evidence="10" type="ORF">K7X08_005389</name>
</gene>
<comment type="caution">
    <text evidence="10">The sequence shown here is derived from an EMBL/GenBank/DDBJ whole genome shotgun (WGS) entry which is preliminary data.</text>
</comment>
<dbReference type="SUPFAM" id="SSF57903">
    <property type="entry name" value="FYVE/PHD zinc finger"/>
    <property type="match status" value="1"/>
</dbReference>
<dbReference type="Gene3D" id="3.15.10.10">
    <property type="entry name" value="Bactericidal permeability-increasing protein, domain 1"/>
    <property type="match status" value="1"/>
</dbReference>